<dbReference type="RefSeq" id="WP_074716200.1">
    <property type="nucleotide sequence ID" value="NZ_FNPG01000007.1"/>
</dbReference>
<name>A0A1H3GXK3_9FIRM</name>
<protein>
    <submittedName>
        <fullName evidence="1">D-alanine transfer protein</fullName>
    </submittedName>
</protein>
<gene>
    <name evidence="1" type="ORF">SAMN02910414_00699</name>
</gene>
<sequence length="393" mass="45997">MKKIKAFIVAALLFTVFLVIFEISLSYKLYTDDKSMGMWNSAYKDRSYEAISQNIGDDTMIICGSSEFAHGRNSKYHPMNMCAKDSKNWMTIGSSYNQTLLHGIAVGSVGEQMNNKKVVMLLSPTWFYKKGISPEHFELRFSETEYYHFMENKTIPRDIKEYYAKRSEKLLSKNEGLQSKVELCNSINLGNNDSSIDEFRYNFYKGYARQKDYITVKTSYNLDHKLYGKGRKKKYANKHKIDFKNETMLKKATKLSEKKSHNDFTMRDSNFSKLELNILGLKGSHNKDSWEQSKEYKDLEYFIRLCNSQNIELDIVLLPVNGRWYDYTGMTKDKRTVLSENVKKIASKYNVKFDDLSKYSYDKYLTSDAVHPWNLGWVVINERLYNFYKGGKS</sequence>
<evidence type="ECO:0000313" key="2">
    <source>
        <dbReference type="Proteomes" id="UP000183918"/>
    </source>
</evidence>
<dbReference type="PANTHER" id="PTHR40039">
    <property type="entry name" value="PROTEIN DLTD"/>
    <property type="match status" value="1"/>
</dbReference>
<dbReference type="InterPro" id="IPR036514">
    <property type="entry name" value="SGNH_hydro_sf"/>
</dbReference>
<keyword evidence="2" id="KW-1185">Reference proteome</keyword>
<proteinExistence type="predicted"/>
<dbReference type="Gene3D" id="3.40.50.1110">
    <property type="entry name" value="SGNH hydrolase"/>
    <property type="match status" value="1"/>
</dbReference>
<dbReference type="InterPro" id="IPR023896">
    <property type="entry name" value="LTA_DltD"/>
</dbReference>
<dbReference type="SUPFAM" id="SSF52266">
    <property type="entry name" value="SGNH hydrolase"/>
    <property type="match status" value="1"/>
</dbReference>
<dbReference type="AlphaFoldDB" id="A0A1H3GXK3"/>
<dbReference type="InterPro" id="IPR006998">
    <property type="entry name" value="DltD"/>
</dbReference>
<reference evidence="1 2" key="1">
    <citation type="submission" date="2016-10" db="EMBL/GenBank/DDBJ databases">
        <authorList>
            <person name="de Groot N.N."/>
        </authorList>
    </citation>
    <scope>NUCLEOTIDE SEQUENCE [LARGE SCALE GENOMIC DNA]</scope>
    <source>
        <strain evidence="1 2">DSM 14045</strain>
    </source>
</reference>
<dbReference type="Proteomes" id="UP000183918">
    <property type="component" value="Unassembled WGS sequence"/>
</dbReference>
<dbReference type="Pfam" id="PF04914">
    <property type="entry name" value="DltD"/>
    <property type="match status" value="1"/>
</dbReference>
<organism evidence="1 2">
    <name type="scientific">Lachnobacterium bovis DSM 14045</name>
    <dbReference type="NCBI Taxonomy" id="1122142"/>
    <lineage>
        <taxon>Bacteria</taxon>
        <taxon>Bacillati</taxon>
        <taxon>Bacillota</taxon>
        <taxon>Clostridia</taxon>
        <taxon>Lachnospirales</taxon>
        <taxon>Lachnospiraceae</taxon>
        <taxon>Lachnobacterium</taxon>
    </lineage>
</organism>
<dbReference type="NCBIfam" id="TIGR04092">
    <property type="entry name" value="LTA_DltD"/>
    <property type="match status" value="1"/>
</dbReference>
<dbReference type="PANTHER" id="PTHR40039:SF1">
    <property type="entry name" value="PROTEIN DLTD"/>
    <property type="match status" value="1"/>
</dbReference>
<dbReference type="OrthoDB" id="9808272at2"/>
<dbReference type="EMBL" id="FNPG01000007">
    <property type="protein sequence ID" value="SDY07857.1"/>
    <property type="molecule type" value="Genomic_DNA"/>
</dbReference>
<accession>A0A1H3GXK3</accession>
<dbReference type="STRING" id="1122142.SAMN02910414_00699"/>
<evidence type="ECO:0000313" key="1">
    <source>
        <dbReference type="EMBL" id="SDY07857.1"/>
    </source>
</evidence>